<dbReference type="KEGG" id="rjg:CCGE525_31670"/>
<dbReference type="Pfam" id="PF17038">
    <property type="entry name" value="CBP_BcsN"/>
    <property type="match status" value="1"/>
</dbReference>
<evidence type="ECO:0000313" key="3">
    <source>
        <dbReference type="Proteomes" id="UP000282195"/>
    </source>
</evidence>
<reference evidence="2 3" key="1">
    <citation type="submission" date="2018-10" db="EMBL/GenBank/DDBJ databases">
        <title>Rhizobium etli, R. leguminosarum and a new Rhizobium genospecies from Phaseolus dumosus.</title>
        <authorList>
            <person name="Ramirez-Puebla S.T."/>
            <person name="Rogel-Hernandez M.A."/>
            <person name="Guerrero G."/>
            <person name="Ormeno-Orrillo E."/>
            <person name="Martinez-Romero J.C."/>
            <person name="Negrete-Yankelevich S."/>
            <person name="Martinez-Romero E."/>
        </authorList>
    </citation>
    <scope>NUCLEOTIDE SEQUENCE [LARGE SCALE GENOMIC DNA]</scope>
    <source>
        <strain evidence="2 3">CCGE525</strain>
        <plasmid evidence="3">prccge525c</plasmid>
    </source>
</reference>
<evidence type="ECO:0000313" key="2">
    <source>
        <dbReference type="EMBL" id="AYG63241.1"/>
    </source>
</evidence>
<dbReference type="PROSITE" id="PS51257">
    <property type="entry name" value="PROKAR_LIPOPROTEIN"/>
    <property type="match status" value="1"/>
</dbReference>
<name>A0A387G5G0_9HYPH</name>
<protein>
    <submittedName>
        <fullName evidence="2">Cellulose biosynthesis protein BcsN</fullName>
    </submittedName>
</protein>
<dbReference type="AlphaFoldDB" id="A0A387G5G0"/>
<dbReference type="Proteomes" id="UP000282195">
    <property type="component" value="Plasmid pRCCGE525c"/>
</dbReference>
<feature type="compositionally biased region" description="Polar residues" evidence="1">
    <location>
        <begin position="296"/>
        <end position="309"/>
    </location>
</feature>
<evidence type="ECO:0000256" key="1">
    <source>
        <dbReference type="SAM" id="MobiDB-lite"/>
    </source>
</evidence>
<organism evidence="2 3">
    <name type="scientific">Rhizobium jaguaris</name>
    <dbReference type="NCBI Taxonomy" id="1312183"/>
    <lineage>
        <taxon>Bacteria</taxon>
        <taxon>Pseudomonadati</taxon>
        <taxon>Pseudomonadota</taxon>
        <taxon>Alphaproteobacteria</taxon>
        <taxon>Hyphomicrobiales</taxon>
        <taxon>Rhizobiaceae</taxon>
        <taxon>Rhizobium/Agrobacterium group</taxon>
        <taxon>Rhizobium</taxon>
    </lineage>
</organism>
<dbReference type="OrthoDB" id="7948789at2"/>
<gene>
    <name evidence="2" type="primary">bcsN</name>
    <name evidence="2" type="ORF">CCGE525_31670</name>
</gene>
<dbReference type="InterPro" id="IPR031482">
    <property type="entry name" value="CBP_BcsN"/>
</dbReference>
<feature type="region of interest" description="Disordered" evidence="1">
    <location>
        <begin position="278"/>
        <end position="310"/>
    </location>
</feature>
<keyword evidence="3" id="KW-1185">Reference proteome</keyword>
<geneLocation type="plasmid" evidence="3">
    <name>prccge525c</name>
</geneLocation>
<accession>A0A387G5G0</accession>
<dbReference type="RefSeq" id="WP_120708149.1">
    <property type="nucleotide sequence ID" value="NZ_CP032695.1"/>
</dbReference>
<sequence length="327" mass="33980">MHLLKIITFITLAVLGTSCTTTGGVRQSAGAATVPSEKALAFPPPGGPAIVNVVERGHGDDVEQTISLSTSSTIPGQNFLKVQFLGVSGSTPGLGSTPYKMISEGAISREISATIPSIRLTRSANFVQNTYGPFGYAAGRSRSGDTCLYAWQQIRAGRSTPAQQRNFSMVQVRLRLCDAHATERQLLSTVYGYTIAGGFEGESLNPYGSPRGADALLGHPGDPIYPDVGGYRNSGMPIGYESRPPAIRPAIVSHRAAVKPQAVTVAPPQAVGPRVPLPDQQGATPQTGVTAEPAQIQGQPGTMGTNGTAVPSPDCIGNAVTTAACRK</sequence>
<dbReference type="EMBL" id="CP032695">
    <property type="protein sequence ID" value="AYG63241.1"/>
    <property type="molecule type" value="Genomic_DNA"/>
</dbReference>
<proteinExistence type="predicted"/>
<keyword evidence="2" id="KW-0614">Plasmid</keyword>